<organism evidence="2 3">
    <name type="scientific">Paraflavisolibacter caeni</name>
    <dbReference type="NCBI Taxonomy" id="2982496"/>
    <lineage>
        <taxon>Bacteria</taxon>
        <taxon>Pseudomonadati</taxon>
        <taxon>Bacteroidota</taxon>
        <taxon>Chitinophagia</taxon>
        <taxon>Chitinophagales</taxon>
        <taxon>Chitinophagaceae</taxon>
        <taxon>Paraflavisolibacter</taxon>
    </lineage>
</organism>
<dbReference type="InterPro" id="IPR013766">
    <property type="entry name" value="Thioredoxin_domain"/>
</dbReference>
<sequence>MLEKLMRLTNVKKFKVNWALIQPNFYLLVLLCIITVSANAQNEQSPSLNIGDPAPPLRVREWIKGTPVQSFEKGHVYVVEFWATWCKPCIAAMLHLSALAAEYKDKVTIIGIDIKEMKTTSIQKVKAFVDSIGFRMNYHVAAEDSNFMASSWIDASGEQGIPKSFVVNANGRLAWIGHPKDLDAVLRKVVNNTWDIKEEAAKRNSNRHLAALDDSLNYELIRYVRDPNKPGDLGKPDSALLEIDEFVRHEPKLKYAPFIAWHTFSALLKTNPYKAYEYGKTWMVTPTYEEPSYWSIYRNIELYSDKLNLPAEIYELGAEAYQMEIDRIPYPELVNIPKLYHKMADMYWHAKNKVKAIEAEQNAIKALKGRKDYSATDLAAFESRLQQYKNM</sequence>
<dbReference type="PANTHER" id="PTHR42852:SF18">
    <property type="entry name" value="CHROMOSOME UNDETERMINED SCAFFOLD_47, WHOLE GENOME SHOTGUN SEQUENCE"/>
    <property type="match status" value="1"/>
</dbReference>
<protein>
    <submittedName>
        <fullName evidence="2">TlpA family protein disulfide reductase</fullName>
    </submittedName>
</protein>
<gene>
    <name evidence="2" type="ORF">OCK74_27530</name>
</gene>
<feature type="domain" description="Thioredoxin" evidence="1">
    <location>
        <begin position="48"/>
        <end position="195"/>
    </location>
</feature>
<dbReference type="InterPro" id="IPR036249">
    <property type="entry name" value="Thioredoxin-like_sf"/>
</dbReference>
<evidence type="ECO:0000313" key="3">
    <source>
        <dbReference type="Proteomes" id="UP001155483"/>
    </source>
</evidence>
<evidence type="ECO:0000259" key="1">
    <source>
        <dbReference type="PROSITE" id="PS51352"/>
    </source>
</evidence>
<comment type="caution">
    <text evidence="2">The sequence shown here is derived from an EMBL/GenBank/DDBJ whole genome shotgun (WGS) entry which is preliminary data.</text>
</comment>
<dbReference type="GO" id="GO:0016209">
    <property type="term" value="F:antioxidant activity"/>
    <property type="evidence" value="ECO:0007669"/>
    <property type="project" value="InterPro"/>
</dbReference>
<dbReference type="AlphaFoldDB" id="A0A9X2Y1J8"/>
<dbReference type="CDD" id="cd02966">
    <property type="entry name" value="TlpA_like_family"/>
    <property type="match status" value="1"/>
</dbReference>
<dbReference type="EMBL" id="JAOTIF010000055">
    <property type="protein sequence ID" value="MCU7552902.1"/>
    <property type="molecule type" value="Genomic_DNA"/>
</dbReference>
<dbReference type="Pfam" id="PF00578">
    <property type="entry name" value="AhpC-TSA"/>
    <property type="match status" value="1"/>
</dbReference>
<proteinExistence type="predicted"/>
<dbReference type="PROSITE" id="PS51352">
    <property type="entry name" value="THIOREDOXIN_2"/>
    <property type="match status" value="1"/>
</dbReference>
<dbReference type="Gene3D" id="3.40.30.10">
    <property type="entry name" value="Glutaredoxin"/>
    <property type="match status" value="1"/>
</dbReference>
<dbReference type="PANTHER" id="PTHR42852">
    <property type="entry name" value="THIOL:DISULFIDE INTERCHANGE PROTEIN DSBE"/>
    <property type="match status" value="1"/>
</dbReference>
<reference evidence="2" key="2">
    <citation type="submission" date="2023-04" db="EMBL/GenBank/DDBJ databases">
        <title>Paracnuella aquatica gen. nov., sp. nov., a member of the family Chitinophagaceae isolated from a hot spring.</title>
        <authorList>
            <person name="Wang C."/>
        </authorList>
    </citation>
    <scope>NUCLEOTIDE SEQUENCE</scope>
    <source>
        <strain evidence="2">LB-8</strain>
    </source>
</reference>
<accession>A0A9X2Y1J8</accession>
<dbReference type="Proteomes" id="UP001155483">
    <property type="component" value="Unassembled WGS sequence"/>
</dbReference>
<reference evidence="2" key="1">
    <citation type="submission" date="2022-09" db="EMBL/GenBank/DDBJ databases">
        <authorList>
            <person name="Yuan C."/>
            <person name="Ke Z."/>
        </authorList>
    </citation>
    <scope>NUCLEOTIDE SEQUENCE</scope>
    <source>
        <strain evidence="2">LB-8</strain>
    </source>
</reference>
<keyword evidence="3" id="KW-1185">Reference proteome</keyword>
<dbReference type="RefSeq" id="WP_279300336.1">
    <property type="nucleotide sequence ID" value="NZ_JAOTIF010000055.1"/>
</dbReference>
<dbReference type="GO" id="GO:0016491">
    <property type="term" value="F:oxidoreductase activity"/>
    <property type="evidence" value="ECO:0007669"/>
    <property type="project" value="InterPro"/>
</dbReference>
<dbReference type="InterPro" id="IPR050553">
    <property type="entry name" value="Thioredoxin_ResA/DsbE_sf"/>
</dbReference>
<name>A0A9X2Y1J8_9BACT</name>
<evidence type="ECO:0000313" key="2">
    <source>
        <dbReference type="EMBL" id="MCU7552902.1"/>
    </source>
</evidence>
<dbReference type="SUPFAM" id="SSF52833">
    <property type="entry name" value="Thioredoxin-like"/>
    <property type="match status" value="1"/>
</dbReference>
<dbReference type="InterPro" id="IPR000866">
    <property type="entry name" value="AhpC/TSA"/>
</dbReference>